<dbReference type="Proteomes" id="UP000295063">
    <property type="component" value="Unassembled WGS sequence"/>
</dbReference>
<accession>A0A4R1PZB7</accession>
<name>A0A4R1PZB7_9FIRM</name>
<reference evidence="1 2" key="1">
    <citation type="submission" date="2019-03" db="EMBL/GenBank/DDBJ databases">
        <title>Genomic Encyclopedia of Type Strains, Phase IV (KMG-IV): sequencing the most valuable type-strain genomes for metagenomic binning, comparative biology and taxonomic classification.</title>
        <authorList>
            <person name="Goeker M."/>
        </authorList>
    </citation>
    <scope>NUCLEOTIDE SEQUENCE [LARGE SCALE GENOMIC DNA]</scope>
    <source>
        <strain evidence="1 2">DSM 15969</strain>
    </source>
</reference>
<gene>
    <name evidence="1" type="ORF">EV210_104298</name>
</gene>
<evidence type="ECO:0000313" key="1">
    <source>
        <dbReference type="EMBL" id="TCL38314.1"/>
    </source>
</evidence>
<dbReference type="RefSeq" id="WP_132078136.1">
    <property type="nucleotide sequence ID" value="NZ_DAMAKO010000015.1"/>
</dbReference>
<dbReference type="EMBL" id="SLUI01000004">
    <property type="protein sequence ID" value="TCL38314.1"/>
    <property type="molecule type" value="Genomic_DNA"/>
</dbReference>
<dbReference type="GO" id="GO:0010468">
    <property type="term" value="P:regulation of gene expression"/>
    <property type="evidence" value="ECO:0007669"/>
    <property type="project" value="InterPro"/>
</dbReference>
<dbReference type="OrthoDB" id="2084556at2"/>
<organism evidence="1 2">
    <name type="scientific">Anaerospora hongkongensis</name>
    <dbReference type="NCBI Taxonomy" id="244830"/>
    <lineage>
        <taxon>Bacteria</taxon>
        <taxon>Bacillati</taxon>
        <taxon>Bacillota</taxon>
        <taxon>Negativicutes</taxon>
        <taxon>Selenomonadales</taxon>
        <taxon>Sporomusaceae</taxon>
        <taxon>Anaerospora</taxon>
    </lineage>
</organism>
<dbReference type="AlphaFoldDB" id="A0A4R1PZB7"/>
<dbReference type="Pfam" id="PF10955">
    <property type="entry name" value="Fin"/>
    <property type="match status" value="1"/>
</dbReference>
<dbReference type="InterPro" id="IPR020115">
    <property type="entry name" value="Fin"/>
</dbReference>
<protein>
    <submittedName>
        <fullName evidence="1">Uncharacterized protein DUF2757</fullName>
    </submittedName>
</protein>
<evidence type="ECO:0000313" key="2">
    <source>
        <dbReference type="Proteomes" id="UP000295063"/>
    </source>
</evidence>
<proteinExistence type="predicted"/>
<keyword evidence="2" id="KW-1185">Reference proteome</keyword>
<sequence length="81" mass="8997">MKIHYTCEHCGEAIDVIEVDKIDEVRFGFDILTAEERSQLITVDPLMNAMYVQSLCDACIESLGVADEGFRALVPATPVLH</sequence>
<comment type="caution">
    <text evidence="1">The sequence shown here is derived from an EMBL/GenBank/DDBJ whole genome shotgun (WGS) entry which is preliminary data.</text>
</comment>